<name>A0A0F9NDD2_9ZZZZ</name>
<dbReference type="EMBL" id="LAZR01004287">
    <property type="protein sequence ID" value="KKN09977.1"/>
    <property type="molecule type" value="Genomic_DNA"/>
</dbReference>
<reference evidence="1" key="1">
    <citation type="journal article" date="2015" name="Nature">
        <title>Complex archaea that bridge the gap between prokaryotes and eukaryotes.</title>
        <authorList>
            <person name="Spang A."/>
            <person name="Saw J.H."/>
            <person name="Jorgensen S.L."/>
            <person name="Zaremba-Niedzwiedzka K."/>
            <person name="Martijn J."/>
            <person name="Lind A.E."/>
            <person name="van Eijk R."/>
            <person name="Schleper C."/>
            <person name="Guy L."/>
            <person name="Ettema T.J."/>
        </authorList>
    </citation>
    <scope>NUCLEOTIDE SEQUENCE</scope>
</reference>
<sequence>MIEIMEIVSAEINKVIQGASDLGRGICEADLICAKVNILNKLKEIN</sequence>
<proteinExistence type="predicted"/>
<comment type="caution">
    <text evidence="1">The sequence shown here is derived from an EMBL/GenBank/DDBJ whole genome shotgun (WGS) entry which is preliminary data.</text>
</comment>
<dbReference type="AlphaFoldDB" id="A0A0F9NDD2"/>
<organism evidence="1">
    <name type="scientific">marine sediment metagenome</name>
    <dbReference type="NCBI Taxonomy" id="412755"/>
    <lineage>
        <taxon>unclassified sequences</taxon>
        <taxon>metagenomes</taxon>
        <taxon>ecological metagenomes</taxon>
    </lineage>
</organism>
<protein>
    <submittedName>
        <fullName evidence="1">Uncharacterized protein</fullName>
    </submittedName>
</protein>
<evidence type="ECO:0000313" key="1">
    <source>
        <dbReference type="EMBL" id="KKN09977.1"/>
    </source>
</evidence>
<accession>A0A0F9NDD2</accession>
<gene>
    <name evidence="1" type="ORF">LCGC14_1041150</name>
</gene>